<evidence type="ECO:0000259" key="3">
    <source>
        <dbReference type="SMART" id="SM00822"/>
    </source>
</evidence>
<reference evidence="4" key="1">
    <citation type="submission" date="2022-12" db="EMBL/GenBank/DDBJ databases">
        <authorList>
            <person name="Petersen C."/>
        </authorList>
    </citation>
    <scope>NUCLEOTIDE SEQUENCE</scope>
    <source>
        <strain evidence="4">IBT 17660</strain>
    </source>
</reference>
<dbReference type="Gene3D" id="3.40.50.720">
    <property type="entry name" value="NAD(P)-binding Rossmann-like Domain"/>
    <property type="match status" value="1"/>
</dbReference>
<dbReference type="GO" id="GO:0016874">
    <property type="term" value="F:ligase activity"/>
    <property type="evidence" value="ECO:0007669"/>
    <property type="project" value="UniProtKB-KW"/>
</dbReference>
<evidence type="ECO:0000313" key="4">
    <source>
        <dbReference type="EMBL" id="KAJ5486280.1"/>
    </source>
</evidence>
<accession>A0A9W9X9Q3</accession>
<dbReference type="Proteomes" id="UP001147760">
    <property type="component" value="Unassembled WGS sequence"/>
</dbReference>
<name>A0A9W9X9Q3_9EURO</name>
<dbReference type="Pfam" id="PF08659">
    <property type="entry name" value="KR"/>
    <property type="match status" value="1"/>
</dbReference>
<dbReference type="SUPFAM" id="SSF51735">
    <property type="entry name" value="NAD(P)-binding Rossmann-fold domains"/>
    <property type="match status" value="1"/>
</dbReference>
<comment type="caution">
    <text evidence="4">The sequence shown here is derived from an EMBL/GenBank/DDBJ whole genome shotgun (WGS) entry which is preliminary data.</text>
</comment>
<organism evidence="4 5">
    <name type="scientific">Penicillium desertorum</name>
    <dbReference type="NCBI Taxonomy" id="1303715"/>
    <lineage>
        <taxon>Eukaryota</taxon>
        <taxon>Fungi</taxon>
        <taxon>Dikarya</taxon>
        <taxon>Ascomycota</taxon>
        <taxon>Pezizomycotina</taxon>
        <taxon>Eurotiomycetes</taxon>
        <taxon>Eurotiomycetidae</taxon>
        <taxon>Eurotiales</taxon>
        <taxon>Aspergillaceae</taxon>
        <taxon>Penicillium</taxon>
    </lineage>
</organism>
<dbReference type="GO" id="GO:0016787">
    <property type="term" value="F:hydrolase activity"/>
    <property type="evidence" value="ECO:0007669"/>
    <property type="project" value="UniProtKB-KW"/>
</dbReference>
<dbReference type="OrthoDB" id="4366574at2759"/>
<dbReference type="InterPro" id="IPR057326">
    <property type="entry name" value="KR_dom"/>
</dbReference>
<feature type="domain" description="Ketoreductase" evidence="3">
    <location>
        <begin position="201"/>
        <end position="353"/>
    </location>
</feature>
<keyword evidence="1" id="KW-0596">Phosphopantetheine</keyword>
<evidence type="ECO:0000256" key="1">
    <source>
        <dbReference type="ARBA" id="ARBA00022450"/>
    </source>
</evidence>
<protein>
    <submittedName>
        <fullName evidence="4">Acyl transferase/acyl hydrolase/lysophospholipase</fullName>
    </submittedName>
</protein>
<gene>
    <name evidence="4" type="ORF">N7530_000580</name>
</gene>
<evidence type="ECO:0000313" key="5">
    <source>
        <dbReference type="Proteomes" id="UP001147760"/>
    </source>
</evidence>
<dbReference type="SMART" id="SM00822">
    <property type="entry name" value="PKS_KR"/>
    <property type="match status" value="1"/>
</dbReference>
<keyword evidence="5" id="KW-1185">Reference proteome</keyword>
<dbReference type="GO" id="GO:0004312">
    <property type="term" value="F:fatty acid synthase activity"/>
    <property type="evidence" value="ECO:0007669"/>
    <property type="project" value="TreeGrafter"/>
</dbReference>
<proteinExistence type="predicted"/>
<dbReference type="InterPro" id="IPR050091">
    <property type="entry name" value="PKS_NRPS_Biosynth_Enz"/>
</dbReference>
<dbReference type="AlphaFoldDB" id="A0A9W9X9Q3"/>
<keyword evidence="4" id="KW-0378">Hydrolase</keyword>
<evidence type="ECO:0000256" key="2">
    <source>
        <dbReference type="ARBA" id="ARBA00022553"/>
    </source>
</evidence>
<dbReference type="PANTHER" id="PTHR43775">
    <property type="entry name" value="FATTY ACID SYNTHASE"/>
    <property type="match status" value="1"/>
</dbReference>
<dbReference type="InterPro" id="IPR036291">
    <property type="entry name" value="NAD(P)-bd_dom_sf"/>
</dbReference>
<keyword evidence="4" id="KW-0808">Transferase</keyword>
<sequence length="472" mass="51806">MSSYAVVTIMVKLARLCYKHVGIMSRGASDCGFWDGHYRLVKAINDYTTIFQGHLIAKAVRQDPLVFSLHLDLYATHINLHEAVIHEVEEQGLPKLVAAESRRCSTAAAFNIVGAIRHDHFTLQATFIGWPISMSLNALSRNVSNGSGTAPMGVVDYLRFLSAVLDQVEEPSGYWHTASAAAMAALPGLRTYGDGNDCEKHIYLALWLMKKGTRNFAFLSRSGADSVQASLFVDELRATGATVQVFRRDAGVKPDNEQIINSVPSKQPIRGVIHAAMVLRDGLFHNMPYENWKTSVHSKVTGTKNLHEVLSHFPLDFFVITSSVSGVLGNIGNTRTNVDCPSMVLGVGVVAENNELVESLRCQGIYGIDEEALLRVFEIAIIEQFREGISDNIVAGLDPIELTKSAQEAGEDVDSFWASEGLEVIEAVEAVPDHFIAKLACMLMLDMDEFEEDNRSIASYGVESMIGAELRN</sequence>
<dbReference type="GO" id="GO:0044550">
    <property type="term" value="P:secondary metabolite biosynthetic process"/>
    <property type="evidence" value="ECO:0007669"/>
    <property type="project" value="TreeGrafter"/>
</dbReference>
<dbReference type="EMBL" id="JAPWDO010000001">
    <property type="protein sequence ID" value="KAJ5486280.1"/>
    <property type="molecule type" value="Genomic_DNA"/>
</dbReference>
<keyword evidence="2" id="KW-0597">Phosphoprotein</keyword>
<dbReference type="InterPro" id="IPR013968">
    <property type="entry name" value="PKS_KR"/>
</dbReference>
<reference evidence="4" key="2">
    <citation type="journal article" date="2023" name="IMA Fungus">
        <title>Comparative genomic study of the Penicillium genus elucidates a diverse pangenome and 15 lateral gene transfer events.</title>
        <authorList>
            <person name="Petersen C."/>
            <person name="Sorensen T."/>
            <person name="Nielsen M.R."/>
            <person name="Sondergaard T.E."/>
            <person name="Sorensen J.L."/>
            <person name="Fitzpatrick D.A."/>
            <person name="Frisvad J.C."/>
            <person name="Nielsen K.L."/>
        </authorList>
    </citation>
    <scope>NUCLEOTIDE SEQUENCE</scope>
    <source>
        <strain evidence="4">IBT 17660</strain>
    </source>
</reference>
<dbReference type="PANTHER" id="PTHR43775:SF37">
    <property type="entry name" value="SI:DKEY-61P9.11"/>
    <property type="match status" value="1"/>
</dbReference>
<dbReference type="GO" id="GO:0006633">
    <property type="term" value="P:fatty acid biosynthetic process"/>
    <property type="evidence" value="ECO:0007669"/>
    <property type="project" value="TreeGrafter"/>
</dbReference>